<organism evidence="4 5">
    <name type="scientific">Paracidovorax wautersii</name>
    <dbReference type="NCBI Taxonomy" id="1177982"/>
    <lineage>
        <taxon>Bacteria</taxon>
        <taxon>Pseudomonadati</taxon>
        <taxon>Pseudomonadota</taxon>
        <taxon>Betaproteobacteria</taxon>
        <taxon>Burkholderiales</taxon>
        <taxon>Comamonadaceae</taxon>
        <taxon>Paracidovorax</taxon>
    </lineage>
</organism>
<reference evidence="4 5" key="1">
    <citation type="submission" date="2023-08" db="EMBL/GenBank/DDBJ databases">
        <title>Functional and genomic diversity of the sorghum phyllosphere microbiome.</title>
        <authorList>
            <person name="Shade A."/>
        </authorList>
    </citation>
    <scope>NUCLEOTIDE SEQUENCE [LARGE SCALE GENOMIC DNA]</scope>
    <source>
        <strain evidence="4 5">SORGH_AS_0335</strain>
    </source>
</reference>
<dbReference type="Pfam" id="PF13511">
    <property type="entry name" value="DUF4124"/>
    <property type="match status" value="1"/>
</dbReference>
<feature type="region of interest" description="Disordered" evidence="1">
    <location>
        <begin position="30"/>
        <end position="67"/>
    </location>
</feature>
<name>A0ABU1I6Q1_9BURK</name>
<dbReference type="EMBL" id="JAVIZX010000001">
    <property type="protein sequence ID" value="MDR6212896.1"/>
    <property type="molecule type" value="Genomic_DNA"/>
</dbReference>
<comment type="caution">
    <text evidence="4">The sequence shown here is derived from an EMBL/GenBank/DDBJ whole genome shotgun (WGS) entry which is preliminary data.</text>
</comment>
<keyword evidence="4" id="KW-0449">Lipoprotein</keyword>
<evidence type="ECO:0000259" key="3">
    <source>
        <dbReference type="Pfam" id="PF13511"/>
    </source>
</evidence>
<dbReference type="Proteomes" id="UP001267710">
    <property type="component" value="Unassembled WGS sequence"/>
</dbReference>
<keyword evidence="5" id="KW-1185">Reference proteome</keyword>
<evidence type="ECO:0000256" key="1">
    <source>
        <dbReference type="SAM" id="MobiDB-lite"/>
    </source>
</evidence>
<proteinExistence type="predicted"/>
<evidence type="ECO:0000256" key="2">
    <source>
        <dbReference type="SAM" id="SignalP"/>
    </source>
</evidence>
<dbReference type="RefSeq" id="WP_309825958.1">
    <property type="nucleotide sequence ID" value="NZ_JAVIZX010000001.1"/>
</dbReference>
<feature type="signal peptide" evidence="2">
    <location>
        <begin position="1"/>
        <end position="18"/>
    </location>
</feature>
<accession>A0ABU1I6Q1</accession>
<dbReference type="InterPro" id="IPR025392">
    <property type="entry name" value="DUF4124"/>
</dbReference>
<keyword evidence="2" id="KW-0732">Signal</keyword>
<evidence type="ECO:0000313" key="5">
    <source>
        <dbReference type="Proteomes" id="UP001267710"/>
    </source>
</evidence>
<evidence type="ECO:0000313" key="4">
    <source>
        <dbReference type="EMBL" id="MDR6212896.1"/>
    </source>
</evidence>
<feature type="domain" description="DUF4124" evidence="3">
    <location>
        <begin position="9"/>
        <end position="46"/>
    </location>
</feature>
<gene>
    <name evidence="4" type="ORF">QE399_000585</name>
</gene>
<feature type="chain" id="PRO_5045410055" evidence="2">
    <location>
        <begin position="19"/>
        <end position="175"/>
    </location>
</feature>
<protein>
    <submittedName>
        <fullName evidence="4">PBP1b-binding outer membrane lipoprotein LpoB</fullName>
    </submittedName>
</protein>
<sequence length="175" mass="18562">MAAALTAAAALLVGAAQAQPVYKWVDAQGRTQYGSQPPDLETAQQPRLHNLGPGASGGGGAAPSKKLPKEVQAQVEDMTRGLLKTQPGTPKLSCSVAVSNATYGLDTMLETGEKNMRDGYMTREKFDATAQQIRSTRGQITVGDCESSTGAKRAFYQCMSSNTNHVLGCAQQHRF</sequence>